<dbReference type="InterPro" id="IPR045260">
    <property type="entry name" value="Sec12-like"/>
</dbReference>
<comment type="similarity">
    <text evidence="10">Belongs to the WD repeat SEC12 family.</text>
</comment>
<evidence type="ECO:0000256" key="4">
    <source>
        <dbReference type="ARBA" id="ARBA00022737"/>
    </source>
</evidence>
<keyword evidence="12" id="KW-1185">Reference proteome</keyword>
<keyword evidence="1 10" id="KW-0813">Transport</keyword>
<evidence type="ECO:0000256" key="6">
    <source>
        <dbReference type="ARBA" id="ARBA00022892"/>
    </source>
</evidence>
<dbReference type="PANTHER" id="PTHR23284">
    <property type="entry name" value="PROLACTIN REGULATORY ELEMENT BINDING PROTEIN"/>
    <property type="match status" value="1"/>
</dbReference>
<organism evidence="11 12">
    <name type="scientific">Tuber aestivum</name>
    <name type="common">summer truffle</name>
    <dbReference type="NCBI Taxonomy" id="59557"/>
    <lineage>
        <taxon>Eukaryota</taxon>
        <taxon>Fungi</taxon>
        <taxon>Dikarya</taxon>
        <taxon>Ascomycota</taxon>
        <taxon>Pezizomycotina</taxon>
        <taxon>Pezizomycetes</taxon>
        <taxon>Pezizales</taxon>
        <taxon>Tuberaceae</taxon>
        <taxon>Tuber</taxon>
    </lineage>
</organism>
<dbReference type="AlphaFoldDB" id="A0A292PT25"/>
<dbReference type="GO" id="GO:0005789">
    <property type="term" value="C:endoplasmic reticulum membrane"/>
    <property type="evidence" value="ECO:0007669"/>
    <property type="project" value="UniProtKB-SubCell"/>
</dbReference>
<evidence type="ECO:0000256" key="9">
    <source>
        <dbReference type="ARBA" id="ARBA00023136"/>
    </source>
</evidence>
<evidence type="ECO:0000256" key="3">
    <source>
        <dbReference type="ARBA" id="ARBA00022692"/>
    </source>
</evidence>
<evidence type="ECO:0000313" key="12">
    <source>
        <dbReference type="Proteomes" id="UP001412239"/>
    </source>
</evidence>
<dbReference type="GO" id="GO:0015031">
    <property type="term" value="P:protein transport"/>
    <property type="evidence" value="ECO:0007669"/>
    <property type="project" value="UniProtKB-KW"/>
</dbReference>
<comment type="subcellular location">
    <subcellularLocation>
        <location evidence="10">Endoplasmic reticulum membrane</location>
        <topology evidence="10">Single-pass type II membrane protein</topology>
    </subcellularLocation>
    <subcellularLocation>
        <location evidence="10">Golgi apparatus membrane</location>
        <topology evidence="10">Single-pass type II membrane protein</topology>
    </subcellularLocation>
</comment>
<evidence type="ECO:0000256" key="10">
    <source>
        <dbReference type="RuleBase" id="RU369019"/>
    </source>
</evidence>
<dbReference type="GO" id="GO:0003400">
    <property type="term" value="P:regulation of COPII vesicle coating"/>
    <property type="evidence" value="ECO:0007669"/>
    <property type="project" value="UniProtKB-UniRule"/>
</dbReference>
<evidence type="ECO:0000256" key="2">
    <source>
        <dbReference type="ARBA" id="ARBA00022574"/>
    </source>
</evidence>
<evidence type="ECO:0000256" key="1">
    <source>
        <dbReference type="ARBA" id="ARBA00022448"/>
    </source>
</evidence>
<dbReference type="GO" id="GO:0006888">
    <property type="term" value="P:endoplasmic reticulum to Golgi vesicle-mediated transport"/>
    <property type="evidence" value="ECO:0007669"/>
    <property type="project" value="UniProtKB-UniRule"/>
</dbReference>
<keyword evidence="7 10" id="KW-0653">Protein transport</keyword>
<keyword evidence="2 10" id="KW-0853">WD repeat</keyword>
<evidence type="ECO:0000313" key="11">
    <source>
        <dbReference type="EMBL" id="CUS09623.1"/>
    </source>
</evidence>
<evidence type="ECO:0000256" key="7">
    <source>
        <dbReference type="ARBA" id="ARBA00022927"/>
    </source>
</evidence>
<keyword evidence="8 10" id="KW-1133">Transmembrane helix</keyword>
<keyword evidence="5 10" id="KW-0256">Endoplasmic reticulum</keyword>
<dbReference type="SUPFAM" id="SSF50998">
    <property type="entry name" value="Quinoprotein alcohol dehydrogenase-like"/>
    <property type="match status" value="1"/>
</dbReference>
<proteinExistence type="inferred from homology"/>
<gene>
    <name evidence="11" type="ORF">GSTUAT00006279001</name>
</gene>
<protein>
    <recommendedName>
        <fullName evidence="10">Guanine nucleotide-exchange factor SEC12</fullName>
    </recommendedName>
</protein>
<dbReference type="InterPro" id="IPR015943">
    <property type="entry name" value="WD40/YVTN_repeat-like_dom_sf"/>
</dbReference>
<dbReference type="GO" id="GO:0000139">
    <property type="term" value="C:Golgi membrane"/>
    <property type="evidence" value="ECO:0007669"/>
    <property type="project" value="UniProtKB-SubCell"/>
</dbReference>
<evidence type="ECO:0000256" key="5">
    <source>
        <dbReference type="ARBA" id="ARBA00022824"/>
    </source>
</evidence>
<name>A0A292PT25_9PEZI</name>
<feature type="transmembrane region" description="Helical" evidence="10">
    <location>
        <begin position="382"/>
        <end position="405"/>
    </location>
</feature>
<dbReference type="GO" id="GO:0005085">
    <property type="term" value="F:guanyl-nucleotide exchange factor activity"/>
    <property type="evidence" value="ECO:0007669"/>
    <property type="project" value="InterPro"/>
</dbReference>
<keyword evidence="6" id="KW-0931">ER-Golgi transport</keyword>
<keyword evidence="4 10" id="KW-0677">Repeat</keyword>
<reference evidence="11" key="1">
    <citation type="submission" date="2015-10" db="EMBL/GenBank/DDBJ databases">
        <authorList>
            <person name="Regsiter A."/>
            <person name="william w."/>
        </authorList>
    </citation>
    <scope>NUCLEOTIDE SEQUENCE</scope>
    <source>
        <strain evidence="11">Montdore</strain>
    </source>
</reference>
<dbReference type="PANTHER" id="PTHR23284:SF0">
    <property type="entry name" value="PROLACTIN REGULATORY ELEMENT-BINDING PROTEIN"/>
    <property type="match status" value="1"/>
</dbReference>
<comment type="function">
    <text evidence="10">Guanine nucleotide-exchange factor (GEF) required for the formation or budding of transport vesicles from the ER.</text>
</comment>
<keyword evidence="9 10" id="KW-0472">Membrane</keyword>
<dbReference type="InterPro" id="IPR011047">
    <property type="entry name" value="Quinoprotein_ADH-like_sf"/>
</dbReference>
<evidence type="ECO:0000256" key="8">
    <source>
        <dbReference type="ARBA" id="ARBA00022989"/>
    </source>
</evidence>
<dbReference type="EMBL" id="LN891075">
    <property type="protein sequence ID" value="CUS09623.1"/>
    <property type="molecule type" value="Genomic_DNA"/>
</dbReference>
<keyword evidence="3 10" id="KW-0812">Transmembrane</keyword>
<accession>A0A292PT25</accession>
<dbReference type="Gene3D" id="2.130.10.10">
    <property type="entry name" value="YVTN repeat-like/Quinoprotein amine dehydrogenase"/>
    <property type="match status" value="1"/>
</dbReference>
<sequence length="464" mass="48901">MAPSITSERLKLSYPLYGASFIDADRLIVAGGGGEGRSGVGNKIVGSPLAFGKLASYTSTKPGKSLAVASEIGLSKDEDAVMSLSALNTPSGVKALVGINSARKSKSNEHFRVFDVPKEGEISLASKHALFSQVDAETYQRLVRVDVEGKIAVIASASGLAPVSAAEVVVLDVSSLNVKRRIRLPGKEEVADLDISREGNRVVCCSPGNIYIASTEKEEQGLKPVALKWGGPDRPKGSFRSIRFSGDGKLVAVYNLSGRSGAVILLVDASGEVISRRSVHSGVKAVTSTDSLALSPTSTLLAVAGADQSVQLFLVEGLIKAVKTFKNVHSFQITKLAFSPLPSSGTTVKLATTSMGNSVVVFYIPVFETEGKWQLRQTSMKLTAFLVLISLVGVVVFAVALQLMFNARAGFGKEQGRTEKFEHPSKTGLEAAEAADEWMLGEAEEVGAGVVDGMLGEVLLDVVE</sequence>
<dbReference type="Proteomes" id="UP001412239">
    <property type="component" value="Unassembled WGS sequence"/>
</dbReference>